<keyword evidence="7 9" id="KW-1133">Transmembrane helix</keyword>
<keyword evidence="8 9" id="KW-0472">Membrane</keyword>
<dbReference type="PRINTS" id="PR01035">
    <property type="entry name" value="TCRTETA"/>
</dbReference>
<evidence type="ECO:0000256" key="4">
    <source>
        <dbReference type="ARBA" id="ARBA00022448"/>
    </source>
</evidence>
<dbReference type="PROSITE" id="PS50850">
    <property type="entry name" value="MFS"/>
    <property type="match status" value="1"/>
</dbReference>
<dbReference type="Proteomes" id="UP000616114">
    <property type="component" value="Unassembled WGS sequence"/>
</dbReference>
<dbReference type="InterPro" id="IPR036259">
    <property type="entry name" value="MFS_trans_sf"/>
</dbReference>
<evidence type="ECO:0000313" key="12">
    <source>
        <dbReference type="Proteomes" id="UP000616114"/>
    </source>
</evidence>
<feature type="transmembrane region" description="Helical" evidence="9">
    <location>
        <begin position="53"/>
        <end position="72"/>
    </location>
</feature>
<feature type="transmembrane region" description="Helical" evidence="9">
    <location>
        <begin position="287"/>
        <end position="307"/>
    </location>
</feature>
<feature type="transmembrane region" description="Helical" evidence="9">
    <location>
        <begin position="221"/>
        <end position="245"/>
    </location>
</feature>
<dbReference type="CDD" id="cd17320">
    <property type="entry name" value="MFS_MdfA_MDR_like"/>
    <property type="match status" value="1"/>
</dbReference>
<dbReference type="InterPro" id="IPR004812">
    <property type="entry name" value="Efflux_drug-R_Bcr/CmlA"/>
</dbReference>
<dbReference type="PANTHER" id="PTHR23502">
    <property type="entry name" value="MAJOR FACILITATOR SUPERFAMILY"/>
    <property type="match status" value="1"/>
</dbReference>
<gene>
    <name evidence="11" type="ORF">GCM10011333_22450</name>
</gene>
<protein>
    <submittedName>
        <fullName evidence="11">Putative multidrug resistance transporter, Bcr/CflA family protein</fullName>
    </submittedName>
</protein>
<comment type="caution">
    <text evidence="11">The sequence shown here is derived from an EMBL/GenBank/DDBJ whole genome shotgun (WGS) entry which is preliminary data.</text>
</comment>
<feature type="domain" description="Major facilitator superfamily (MFS) profile" evidence="10">
    <location>
        <begin position="18"/>
        <end position="404"/>
    </location>
</feature>
<evidence type="ECO:0000256" key="6">
    <source>
        <dbReference type="ARBA" id="ARBA00022692"/>
    </source>
</evidence>
<dbReference type="NCBIfam" id="TIGR00710">
    <property type="entry name" value="efflux_Bcr_CflA"/>
    <property type="match status" value="1"/>
</dbReference>
<organism evidence="11 12">
    <name type="scientific">Sediminivirga luteola</name>
    <dbReference type="NCBI Taxonomy" id="1774748"/>
    <lineage>
        <taxon>Bacteria</taxon>
        <taxon>Bacillati</taxon>
        <taxon>Actinomycetota</taxon>
        <taxon>Actinomycetes</taxon>
        <taxon>Micrococcales</taxon>
        <taxon>Brevibacteriaceae</taxon>
        <taxon>Sediminivirga</taxon>
    </lineage>
</organism>
<dbReference type="InterPro" id="IPR011701">
    <property type="entry name" value="MFS"/>
</dbReference>
<dbReference type="PANTHER" id="PTHR23502:SF132">
    <property type="entry name" value="POLYAMINE TRANSPORTER 2-RELATED"/>
    <property type="match status" value="1"/>
</dbReference>
<dbReference type="FunFam" id="1.20.1720.10:FF:000005">
    <property type="entry name" value="Bcr/CflA family efflux transporter"/>
    <property type="match status" value="1"/>
</dbReference>
<evidence type="ECO:0000256" key="1">
    <source>
        <dbReference type="ARBA" id="ARBA00004651"/>
    </source>
</evidence>
<keyword evidence="12" id="KW-1185">Reference proteome</keyword>
<evidence type="ECO:0000256" key="3">
    <source>
        <dbReference type="ARBA" id="ARBA00007520"/>
    </source>
</evidence>
<comment type="subcellular location">
    <subcellularLocation>
        <location evidence="1">Cell membrane</location>
        <topology evidence="1">Multi-pass membrane protein</topology>
    </subcellularLocation>
</comment>
<evidence type="ECO:0000256" key="5">
    <source>
        <dbReference type="ARBA" id="ARBA00022475"/>
    </source>
</evidence>
<dbReference type="PROSITE" id="PS00216">
    <property type="entry name" value="SUGAR_TRANSPORT_1"/>
    <property type="match status" value="1"/>
</dbReference>
<dbReference type="EMBL" id="BMFY01000009">
    <property type="protein sequence ID" value="GGA18835.1"/>
    <property type="molecule type" value="Genomic_DNA"/>
</dbReference>
<comment type="similarity">
    <text evidence="3">Belongs to the major facilitator superfamily. TCR/Tet family.</text>
</comment>
<dbReference type="InterPro" id="IPR001958">
    <property type="entry name" value="Tet-R_TetA/multi-R_MdtG-like"/>
</dbReference>
<evidence type="ECO:0000256" key="7">
    <source>
        <dbReference type="ARBA" id="ARBA00022989"/>
    </source>
</evidence>
<feature type="transmembrane region" description="Helical" evidence="9">
    <location>
        <begin position="351"/>
        <end position="371"/>
    </location>
</feature>
<dbReference type="InterPro" id="IPR005829">
    <property type="entry name" value="Sugar_transporter_CS"/>
</dbReference>
<feature type="transmembrane region" description="Helical" evidence="9">
    <location>
        <begin position="109"/>
        <end position="130"/>
    </location>
</feature>
<feature type="transmembrane region" description="Helical" evidence="9">
    <location>
        <begin position="12"/>
        <end position="33"/>
    </location>
</feature>
<reference evidence="11" key="1">
    <citation type="journal article" date="2014" name="Int. J. Syst. Evol. Microbiol.">
        <title>Complete genome sequence of Corynebacterium casei LMG S-19264T (=DSM 44701T), isolated from a smear-ripened cheese.</title>
        <authorList>
            <consortium name="US DOE Joint Genome Institute (JGI-PGF)"/>
            <person name="Walter F."/>
            <person name="Albersmeier A."/>
            <person name="Kalinowski J."/>
            <person name="Ruckert C."/>
        </authorList>
    </citation>
    <scope>NUCLEOTIDE SEQUENCE</scope>
    <source>
        <strain evidence="11">CGMCC 1.12785</strain>
    </source>
</reference>
<evidence type="ECO:0000259" key="10">
    <source>
        <dbReference type="PROSITE" id="PS50850"/>
    </source>
</evidence>
<dbReference type="RefSeq" id="WP_188550976.1">
    <property type="nucleotide sequence ID" value="NZ_BMFY01000009.1"/>
</dbReference>
<feature type="transmembrane region" description="Helical" evidence="9">
    <location>
        <begin position="84"/>
        <end position="103"/>
    </location>
</feature>
<dbReference type="GO" id="GO:0042910">
    <property type="term" value="F:xenobiotic transmembrane transporter activity"/>
    <property type="evidence" value="ECO:0007669"/>
    <property type="project" value="InterPro"/>
</dbReference>
<dbReference type="AlphaFoldDB" id="A0A8J2TZ53"/>
<feature type="transmembrane region" description="Helical" evidence="9">
    <location>
        <begin position="172"/>
        <end position="192"/>
    </location>
</feature>
<dbReference type="GO" id="GO:0005886">
    <property type="term" value="C:plasma membrane"/>
    <property type="evidence" value="ECO:0007669"/>
    <property type="project" value="UniProtKB-SubCell"/>
</dbReference>
<dbReference type="SUPFAM" id="SSF103473">
    <property type="entry name" value="MFS general substrate transporter"/>
    <property type="match status" value="1"/>
</dbReference>
<comment type="similarity">
    <text evidence="2">Belongs to the major facilitator superfamily. Bcr/CmlA family.</text>
</comment>
<evidence type="ECO:0000256" key="8">
    <source>
        <dbReference type="ARBA" id="ARBA00023136"/>
    </source>
</evidence>
<dbReference type="Pfam" id="PF07690">
    <property type="entry name" value="MFS_1"/>
    <property type="match status" value="1"/>
</dbReference>
<dbReference type="GO" id="GO:1990961">
    <property type="term" value="P:xenobiotic detoxification by transmembrane export across the plasma membrane"/>
    <property type="evidence" value="ECO:0007669"/>
    <property type="project" value="InterPro"/>
</dbReference>
<feature type="transmembrane region" description="Helical" evidence="9">
    <location>
        <begin position="377"/>
        <end position="399"/>
    </location>
</feature>
<keyword evidence="4" id="KW-0813">Transport</keyword>
<feature type="transmembrane region" description="Helical" evidence="9">
    <location>
        <begin position="257"/>
        <end position="275"/>
    </location>
</feature>
<feature type="transmembrane region" description="Helical" evidence="9">
    <location>
        <begin position="142"/>
        <end position="166"/>
    </location>
</feature>
<reference evidence="11" key="2">
    <citation type="submission" date="2020-09" db="EMBL/GenBank/DDBJ databases">
        <authorList>
            <person name="Sun Q."/>
            <person name="Zhou Y."/>
        </authorList>
    </citation>
    <scope>NUCLEOTIDE SEQUENCE</scope>
    <source>
        <strain evidence="11">CGMCC 1.12785</strain>
    </source>
</reference>
<dbReference type="InterPro" id="IPR020846">
    <property type="entry name" value="MFS_dom"/>
</dbReference>
<sequence>MTSTAQPAGTTRPMTAGLILILGALVALGPLTIDMYLPAFPAIAEDLSASGTLVQLTLTGTLLGLAAGQLLIGPLSDAAGRRLPLILGIALHVVASGLAVLAWDITVLGVLRVLQGVGAAAATVVAMAVVRDVSAGSAAAVVISRLMLVMGAAPVLAPSLGGVVLLAGSWRWIFAVLAVAGAMLILLAVIALPETLPPQRRRSGPGQALRGYRAVLGDGRFILLIVVVGLAFGCLFGYIAGSSFVFQRQYGLGELQYALVFGAAGLVLIGGAQLNPPLLRRIAPERIIAGALGLICVAGLALVAAQAAGAEGIAWFMLPLFCMLAGVSLTVPNVTALALSRHGEAAGTAAAVLGAAQFGLGAAVTPLVGVLGNDGLATAAVMTGCGAMAAVGFVFYLMAGRRART</sequence>
<feature type="transmembrane region" description="Helical" evidence="9">
    <location>
        <begin position="313"/>
        <end position="339"/>
    </location>
</feature>
<evidence type="ECO:0000256" key="2">
    <source>
        <dbReference type="ARBA" id="ARBA00006236"/>
    </source>
</evidence>
<keyword evidence="5" id="KW-1003">Cell membrane</keyword>
<dbReference type="Gene3D" id="1.20.1720.10">
    <property type="entry name" value="Multidrug resistance protein D"/>
    <property type="match status" value="1"/>
</dbReference>
<name>A0A8J2TZ53_9MICO</name>
<accession>A0A8J2TZ53</accession>
<keyword evidence="6 9" id="KW-0812">Transmembrane</keyword>
<evidence type="ECO:0000313" key="11">
    <source>
        <dbReference type="EMBL" id="GGA18835.1"/>
    </source>
</evidence>
<proteinExistence type="inferred from homology"/>
<evidence type="ECO:0000256" key="9">
    <source>
        <dbReference type="SAM" id="Phobius"/>
    </source>
</evidence>